<name>A0ABP0SW42_9DINO</name>
<accession>A0ABP0SW42</accession>
<organism evidence="3 4">
    <name type="scientific">Durusdinium trenchii</name>
    <dbReference type="NCBI Taxonomy" id="1381693"/>
    <lineage>
        <taxon>Eukaryota</taxon>
        <taxon>Sar</taxon>
        <taxon>Alveolata</taxon>
        <taxon>Dinophyceae</taxon>
        <taxon>Suessiales</taxon>
        <taxon>Symbiodiniaceae</taxon>
        <taxon>Durusdinium</taxon>
    </lineage>
</organism>
<feature type="chain" id="PRO_5047160595" evidence="2">
    <location>
        <begin position="25"/>
        <end position="735"/>
    </location>
</feature>
<sequence length="735" mass="82552">MALTQRTWSQALVVSLMGIWLVEEGPHSAFAPCSMQRLPGGGRWATEERSVQLRAMDNIYSIFHPNLERGLSKEEKRACMDKLLEMASAQASAEGYALGKEVQDFHRRKGWSTKELKKWFEKHRNGLWCQLDISAAPQTARSQLTVISATVWGYRMEEVDSDGEEVHLCCQCGLPVGETAYRPEEKDDSCRDAQEKDEKNAEEQRQKKLENRLEYQIGWRHESVPKNSIIAAKLGCEPVPQGLCSLVLDEASRTVRIASTLEPSASVNLEYLMLALKVRRTACREPLFSLDPVDPQNLEKTPQMKRYEPAWLAGTSVGDIMFQADYFLKELALGEYTMPVVGMMSVFDWSEMMDSTSAWAGREWFVVRKAEVRLSEDKTLIPFVKMGVEAREQVVTGKGLEDKAITSKNHPLTRFADAFSRHFDLIAERKSVIFHLRELAKASVMAKYLVDAKISVDPRWYDIADELVSSTVPEAHPEIPQLWNMRGNSRIQLQGGKLRDMQTGLNNNLHAIYGGVQFGLDRFQLAQRPSLPTAGMVPGGALPGPWEVWGGILRRRCSVKALHRAIIAVIAKSEWFMPQRFQLTQKDQPQGVDLALDKFDLSQPERFASNMPPCSAPFDSVEGRITLGKAFLKSLTEARVGGQGSYDSLGAEHVTLLKQVFNPVLADRISEGTAFVPPDPNLDYVQKLRNLVQEETALGKQRNGGQRVPTELDLTVPALPRRISPSRALIRPKFS</sequence>
<feature type="region of interest" description="Disordered" evidence="1">
    <location>
        <begin position="183"/>
        <end position="207"/>
    </location>
</feature>
<evidence type="ECO:0000256" key="2">
    <source>
        <dbReference type="SAM" id="SignalP"/>
    </source>
</evidence>
<comment type="caution">
    <text evidence="3">The sequence shown here is derived from an EMBL/GenBank/DDBJ whole genome shotgun (WGS) entry which is preliminary data.</text>
</comment>
<gene>
    <name evidence="3" type="ORF">CCMP2556_LOCUS54177</name>
</gene>
<keyword evidence="2" id="KW-0732">Signal</keyword>
<feature type="signal peptide" evidence="2">
    <location>
        <begin position="1"/>
        <end position="24"/>
    </location>
</feature>
<evidence type="ECO:0000313" key="3">
    <source>
        <dbReference type="EMBL" id="CAK9116666.1"/>
    </source>
</evidence>
<proteinExistence type="predicted"/>
<evidence type="ECO:0000313" key="4">
    <source>
        <dbReference type="Proteomes" id="UP001642484"/>
    </source>
</evidence>
<evidence type="ECO:0000256" key="1">
    <source>
        <dbReference type="SAM" id="MobiDB-lite"/>
    </source>
</evidence>
<dbReference type="EMBL" id="CAXAMN010028472">
    <property type="protein sequence ID" value="CAK9116666.1"/>
    <property type="molecule type" value="Genomic_DNA"/>
</dbReference>
<dbReference type="Proteomes" id="UP001642484">
    <property type="component" value="Unassembled WGS sequence"/>
</dbReference>
<keyword evidence="4" id="KW-1185">Reference proteome</keyword>
<reference evidence="3 4" key="1">
    <citation type="submission" date="2024-02" db="EMBL/GenBank/DDBJ databases">
        <authorList>
            <person name="Chen Y."/>
            <person name="Shah S."/>
            <person name="Dougan E. K."/>
            <person name="Thang M."/>
            <person name="Chan C."/>
        </authorList>
    </citation>
    <scope>NUCLEOTIDE SEQUENCE [LARGE SCALE GENOMIC DNA]</scope>
</reference>
<protein>
    <submittedName>
        <fullName evidence="3">Uncharacterized protein</fullName>
    </submittedName>
</protein>